<gene>
    <name evidence="1" type="ORF">CSB93_1284</name>
</gene>
<sequence>MDDDFLIVKDDSILAGISFLTDYRASLEDAPDQIIQYISIHDWSLR</sequence>
<dbReference type="AlphaFoldDB" id="A0A2R3J2Z8"/>
<organism evidence="1 2">
    <name type="scientific">Pseudomonas paraeruginosa</name>
    <dbReference type="NCBI Taxonomy" id="2994495"/>
    <lineage>
        <taxon>Bacteria</taxon>
        <taxon>Pseudomonadati</taxon>
        <taxon>Pseudomonadota</taxon>
        <taxon>Gammaproteobacteria</taxon>
        <taxon>Pseudomonadales</taxon>
        <taxon>Pseudomonadaceae</taxon>
        <taxon>Pseudomonas</taxon>
    </lineage>
</organism>
<proteinExistence type="predicted"/>
<accession>A0A2R3J2Z8</accession>
<evidence type="ECO:0000313" key="2">
    <source>
        <dbReference type="Proteomes" id="UP000238390"/>
    </source>
</evidence>
<evidence type="ECO:0000313" key="1">
    <source>
        <dbReference type="EMBL" id="AVK08560.1"/>
    </source>
</evidence>
<reference evidence="1 2" key="1">
    <citation type="submission" date="2018-02" db="EMBL/GenBank/DDBJ databases">
        <title>FDA/CDC Antimicrobial Resistant Isolate Bank Genome Sequencing.</title>
        <authorList>
            <person name="Benahmed F.H."/>
            <person name="Lutgring J.D."/>
            <person name="Yoo B."/>
            <person name="Machado M."/>
            <person name="Brown A."/>
            <person name="McAllister G."/>
            <person name="Perry A."/>
            <person name="Halpin A.L."/>
            <person name="Vavikolanu K."/>
            <person name="Ott S."/>
            <person name="Zhao X."/>
            <person name="Tallon L.J."/>
            <person name="Sadzewicz L."/>
            <person name="Aluvathingal J."/>
            <person name="Nadendla S."/>
            <person name="Voskania-kordi A."/>
            <person name="Simonyan V."/>
            <person name="Patel J."/>
            <person name="Shawar R.M."/>
        </authorList>
    </citation>
    <scope>NUCLEOTIDE SEQUENCE [LARGE SCALE GENOMIC DNA]</scope>
    <source>
        <strain evidence="1 2">AR_0356</strain>
    </source>
</reference>
<keyword evidence="2" id="KW-1185">Reference proteome</keyword>
<protein>
    <submittedName>
        <fullName evidence="1">Uncharacterized protein</fullName>
    </submittedName>
</protein>
<dbReference type="Proteomes" id="UP000238390">
    <property type="component" value="Chromosome"/>
</dbReference>
<dbReference type="EMBL" id="CP027169">
    <property type="protein sequence ID" value="AVK08560.1"/>
    <property type="molecule type" value="Genomic_DNA"/>
</dbReference>
<name>A0A2R3J2Z8_9PSED</name>